<organism evidence="6 7">
    <name type="scientific">Ramlibacter tataouinensis</name>
    <dbReference type="NCBI Taxonomy" id="94132"/>
    <lineage>
        <taxon>Bacteria</taxon>
        <taxon>Pseudomonadati</taxon>
        <taxon>Pseudomonadota</taxon>
        <taxon>Betaproteobacteria</taxon>
        <taxon>Burkholderiales</taxon>
        <taxon>Comamonadaceae</taxon>
        <taxon>Ramlibacter</taxon>
    </lineage>
</organism>
<dbReference type="RefSeq" id="WP_061499393.1">
    <property type="nucleotide sequence ID" value="NZ_CP010951.1"/>
</dbReference>
<dbReference type="FunFam" id="3.40.50.300:FF:000016">
    <property type="entry name" value="Oligopeptide ABC transporter ATP-binding component"/>
    <property type="match status" value="1"/>
</dbReference>
<dbReference type="InterPro" id="IPR017871">
    <property type="entry name" value="ABC_transporter-like_CS"/>
</dbReference>
<dbReference type="PANTHER" id="PTHR43776">
    <property type="entry name" value="TRANSPORT ATP-BINDING PROTEIN"/>
    <property type="match status" value="1"/>
</dbReference>
<keyword evidence="2" id="KW-0472">Membrane</keyword>
<evidence type="ECO:0000259" key="5">
    <source>
        <dbReference type="PROSITE" id="PS50893"/>
    </source>
</evidence>
<dbReference type="GO" id="GO:0005524">
    <property type="term" value="F:ATP binding"/>
    <property type="evidence" value="ECO:0007669"/>
    <property type="project" value="UniProtKB-KW"/>
</dbReference>
<dbReference type="Gene3D" id="3.40.50.300">
    <property type="entry name" value="P-loop containing nucleotide triphosphate hydrolases"/>
    <property type="match status" value="1"/>
</dbReference>
<dbReference type="InterPro" id="IPR003439">
    <property type="entry name" value="ABC_transporter-like_ATP-bd"/>
</dbReference>
<dbReference type="SUPFAM" id="SSF52540">
    <property type="entry name" value="P-loop containing nucleoside triphosphate hydrolases"/>
    <property type="match status" value="1"/>
</dbReference>
<dbReference type="Pfam" id="PF00005">
    <property type="entry name" value="ABC_tran"/>
    <property type="match status" value="1"/>
</dbReference>
<dbReference type="PATRIC" id="fig|94132.3.peg.2287"/>
<dbReference type="Pfam" id="PF08352">
    <property type="entry name" value="oligo_HPY"/>
    <property type="match status" value="1"/>
</dbReference>
<dbReference type="GO" id="GO:0055085">
    <property type="term" value="P:transmembrane transport"/>
    <property type="evidence" value="ECO:0007669"/>
    <property type="project" value="UniProtKB-ARBA"/>
</dbReference>
<dbReference type="NCBIfam" id="NF008453">
    <property type="entry name" value="PRK11308.1"/>
    <property type="match status" value="1"/>
</dbReference>
<sequence length="348" mass="37903">MKPVVQANGLRQVYKIRRGMFREPAQLQAVGGVSFAIEAGKTLAVVGESGCGKSTLARMVSLIEKPVGGELILDGTDAVHTPMADRRRLRQAVQLVFQNPYGSLNPRKKISAVLEAPLEINTSLSKAERAERARAMLAQVGLRPEYANRYPHMFSGGQRQRIAIARALMLNPKLLVADEPVSALDVSIQAQVLNLLADLQQQFRLAYLFISHDLSVVRHIAHEVLVMYLGHVMEQGPKAEIFERPAHPYTQALLASTPGVGPRDTKRIVLRGELPSPLNPPSGCVFSSRCPYAVERCRAERPLERVVGGTRLAACHFSEQFLDSGFPDVRAAAPLPASATADNAVLPG</sequence>
<keyword evidence="3" id="KW-0547">Nucleotide-binding</keyword>
<gene>
    <name evidence="6" type="primary">dppF</name>
    <name evidence="6" type="ORF">UC35_11220</name>
</gene>
<dbReference type="OrthoDB" id="9802772at2"/>
<evidence type="ECO:0000256" key="1">
    <source>
        <dbReference type="ARBA" id="ARBA00022448"/>
    </source>
</evidence>
<dbReference type="PANTHER" id="PTHR43776:SF6">
    <property type="entry name" value="DIPEPTIDE TRANSPORT ATP-BINDING PROTEIN DPPF"/>
    <property type="match status" value="1"/>
</dbReference>
<dbReference type="PROSITE" id="PS50893">
    <property type="entry name" value="ABC_TRANSPORTER_2"/>
    <property type="match status" value="1"/>
</dbReference>
<evidence type="ECO:0000313" key="7">
    <source>
        <dbReference type="Proteomes" id="UP000070433"/>
    </source>
</evidence>
<accession>A0A127JZ19</accession>
<dbReference type="InterPro" id="IPR027417">
    <property type="entry name" value="P-loop_NTPase"/>
</dbReference>
<dbReference type="AlphaFoldDB" id="A0A127JZ19"/>
<dbReference type="InterPro" id="IPR013563">
    <property type="entry name" value="Oligopep_ABC_C"/>
</dbReference>
<dbReference type="PROSITE" id="PS00211">
    <property type="entry name" value="ABC_TRANSPORTER_1"/>
    <property type="match status" value="1"/>
</dbReference>
<proteinExistence type="predicted"/>
<name>A0A127JZ19_9BURK</name>
<keyword evidence="4 6" id="KW-0067">ATP-binding</keyword>
<dbReference type="Proteomes" id="UP000070433">
    <property type="component" value="Chromosome"/>
</dbReference>
<dbReference type="NCBIfam" id="TIGR01727">
    <property type="entry name" value="oligo_HPY"/>
    <property type="match status" value="1"/>
</dbReference>
<dbReference type="SMART" id="SM00382">
    <property type="entry name" value="AAA"/>
    <property type="match status" value="1"/>
</dbReference>
<dbReference type="GO" id="GO:0016887">
    <property type="term" value="F:ATP hydrolysis activity"/>
    <property type="evidence" value="ECO:0007669"/>
    <property type="project" value="InterPro"/>
</dbReference>
<evidence type="ECO:0000256" key="3">
    <source>
        <dbReference type="ARBA" id="ARBA00022741"/>
    </source>
</evidence>
<keyword evidence="7" id="KW-1185">Reference proteome</keyword>
<keyword evidence="2" id="KW-1003">Cell membrane</keyword>
<dbReference type="InterPro" id="IPR050319">
    <property type="entry name" value="ABC_transp_ATP-bind"/>
</dbReference>
<reference evidence="6 7" key="1">
    <citation type="journal article" date="2014" name="Int. J. Syst. Evol. Microbiol.">
        <title>Ramlibacter solisilvae sp. nov., isolated from forest soil, and emended description of the genus Ramlibacter.</title>
        <authorList>
            <person name="Lee H.J."/>
            <person name="Lee S.H."/>
            <person name="Lee S.S."/>
            <person name="Lee J.S."/>
            <person name="Kim Y."/>
            <person name="Kim S.C."/>
            <person name="Jeon C.O."/>
        </authorList>
    </citation>
    <scope>NUCLEOTIDE SEQUENCE [LARGE SCALE GENOMIC DNA]</scope>
    <source>
        <strain evidence="6 7">5-10</strain>
    </source>
</reference>
<evidence type="ECO:0000313" key="6">
    <source>
        <dbReference type="EMBL" id="AMO23362.1"/>
    </source>
</evidence>
<evidence type="ECO:0000256" key="2">
    <source>
        <dbReference type="ARBA" id="ARBA00022475"/>
    </source>
</evidence>
<evidence type="ECO:0000256" key="4">
    <source>
        <dbReference type="ARBA" id="ARBA00022840"/>
    </source>
</evidence>
<dbReference type="InterPro" id="IPR003593">
    <property type="entry name" value="AAA+_ATPase"/>
</dbReference>
<keyword evidence="1" id="KW-0813">Transport</keyword>
<dbReference type="GO" id="GO:0015833">
    <property type="term" value="P:peptide transport"/>
    <property type="evidence" value="ECO:0007669"/>
    <property type="project" value="InterPro"/>
</dbReference>
<dbReference type="CDD" id="cd03257">
    <property type="entry name" value="ABC_NikE_OppD_transporters"/>
    <property type="match status" value="1"/>
</dbReference>
<protein>
    <submittedName>
        <fullName evidence="6">Peptide ABC transporter ATP-binding protein</fullName>
    </submittedName>
</protein>
<dbReference type="EMBL" id="CP010951">
    <property type="protein sequence ID" value="AMO23362.1"/>
    <property type="molecule type" value="Genomic_DNA"/>
</dbReference>
<feature type="domain" description="ABC transporter" evidence="5">
    <location>
        <begin position="5"/>
        <end position="254"/>
    </location>
</feature>